<evidence type="ECO:0000313" key="3">
    <source>
        <dbReference type="Proteomes" id="UP001343724"/>
    </source>
</evidence>
<dbReference type="Proteomes" id="UP001343724">
    <property type="component" value="Unassembled WGS sequence"/>
</dbReference>
<organism evidence="2 3">
    <name type="scientific">Adlercreutzia shanghongiae</name>
    <dbReference type="NCBI Taxonomy" id="3111773"/>
    <lineage>
        <taxon>Bacteria</taxon>
        <taxon>Bacillati</taxon>
        <taxon>Actinomycetota</taxon>
        <taxon>Coriobacteriia</taxon>
        <taxon>Eggerthellales</taxon>
        <taxon>Eggerthellaceae</taxon>
        <taxon>Adlercreutzia</taxon>
    </lineage>
</organism>
<dbReference type="EMBL" id="JAYMFH010000015">
    <property type="protein sequence ID" value="MEC4295651.1"/>
    <property type="molecule type" value="Genomic_DNA"/>
</dbReference>
<dbReference type="Gene3D" id="1.10.3480.10">
    <property type="entry name" value="TorD-like"/>
    <property type="match status" value="1"/>
</dbReference>
<reference evidence="2 3" key="1">
    <citation type="submission" date="2024-01" db="EMBL/GenBank/DDBJ databases">
        <title>novel species in genus Adlercreutzia.</title>
        <authorList>
            <person name="Liu X."/>
        </authorList>
    </citation>
    <scope>NUCLEOTIDE SEQUENCE [LARGE SCALE GENOMIC DNA]</scope>
    <source>
        <strain evidence="2 3">R22</strain>
    </source>
</reference>
<dbReference type="SUPFAM" id="SSF89155">
    <property type="entry name" value="TorD-like"/>
    <property type="match status" value="1"/>
</dbReference>
<accession>A0ABU6J166</accession>
<dbReference type="RefSeq" id="WP_326455046.1">
    <property type="nucleotide sequence ID" value="NZ_JAYMFH010000015.1"/>
</dbReference>
<name>A0ABU6J166_9ACTN</name>
<dbReference type="PANTHER" id="PTHR34227">
    <property type="entry name" value="CHAPERONE PROTEIN YCDY"/>
    <property type="match status" value="1"/>
</dbReference>
<dbReference type="InterPro" id="IPR020945">
    <property type="entry name" value="DMSO/NO3_reduct_chaperone"/>
</dbReference>
<dbReference type="PANTHER" id="PTHR34227:SF1">
    <property type="entry name" value="DIMETHYL SULFOXIDE REDUCTASE CHAPERONE-RELATED"/>
    <property type="match status" value="1"/>
</dbReference>
<dbReference type="Pfam" id="PF02613">
    <property type="entry name" value="Nitrate_red_del"/>
    <property type="match status" value="1"/>
</dbReference>
<dbReference type="InterPro" id="IPR036411">
    <property type="entry name" value="TorD-like_sf"/>
</dbReference>
<proteinExistence type="predicted"/>
<keyword evidence="1" id="KW-0143">Chaperone</keyword>
<gene>
    <name evidence="2" type="ORF">VJ920_10040</name>
</gene>
<evidence type="ECO:0000313" key="2">
    <source>
        <dbReference type="EMBL" id="MEC4295651.1"/>
    </source>
</evidence>
<comment type="caution">
    <text evidence="2">The sequence shown here is derived from an EMBL/GenBank/DDBJ whole genome shotgun (WGS) entry which is preliminary data.</text>
</comment>
<dbReference type="InterPro" id="IPR050289">
    <property type="entry name" value="TorD/DmsD_chaperones"/>
</dbReference>
<evidence type="ECO:0000256" key="1">
    <source>
        <dbReference type="ARBA" id="ARBA00023186"/>
    </source>
</evidence>
<sequence>MDDALGHAEGGKPVGANEVTEEMIAACEGRAAFYDMLAAIYFRPLTAEQIENIAEMDWSEYADLNELFADGLNDMARYLRKRNSGTRQELAVDFTSAFAGTSSWKGRYAVPYESVHTSEEGLMFQDAYHEVFQLYKANHVAKAEGYDFPHDHLSFMCEFLVVLSGRIAEALRAGDDAEALRQVNVSRAFLADHILSWFDTFQDLALLLLQTRFYRGILKVSKGFFLEDAELLQSIAVELEGRLEAGE</sequence>
<protein>
    <submittedName>
        <fullName evidence="2">Molecular chaperone TorD family protein</fullName>
    </submittedName>
</protein>
<keyword evidence="3" id="KW-1185">Reference proteome</keyword>